<dbReference type="Gene3D" id="2.40.50.100">
    <property type="match status" value="1"/>
</dbReference>
<reference evidence="10 11" key="1">
    <citation type="journal article" date="2019" name="Int. J. Syst. Evol. Microbiol.">
        <title>The Global Catalogue of Microorganisms (GCM) 10K type strain sequencing project: providing services to taxonomists for standard genome sequencing and annotation.</title>
        <authorList>
            <consortium name="The Broad Institute Genomics Platform"/>
            <consortium name="The Broad Institute Genome Sequencing Center for Infectious Disease"/>
            <person name="Wu L."/>
            <person name="Ma J."/>
        </authorList>
    </citation>
    <scope>NUCLEOTIDE SEQUENCE [LARGE SCALE GENOMIC DNA]</scope>
    <source>
        <strain evidence="10 11">JCM 11136</strain>
    </source>
</reference>
<dbReference type="Gene3D" id="3.30.559.10">
    <property type="entry name" value="Chloramphenicol acetyltransferase-like domain"/>
    <property type="match status" value="1"/>
</dbReference>
<evidence type="ECO:0000259" key="9">
    <source>
        <dbReference type="PROSITE" id="PS51826"/>
    </source>
</evidence>
<dbReference type="Gene3D" id="4.10.320.10">
    <property type="entry name" value="E3-binding domain"/>
    <property type="match status" value="1"/>
</dbReference>
<evidence type="ECO:0000313" key="10">
    <source>
        <dbReference type="EMBL" id="GAA0954573.1"/>
    </source>
</evidence>
<comment type="similarity">
    <text evidence="2 6">Belongs to the 2-oxoacid dehydrogenase family.</text>
</comment>
<proteinExistence type="inferred from homology"/>
<dbReference type="Proteomes" id="UP001501578">
    <property type="component" value="Unassembled WGS sequence"/>
</dbReference>
<dbReference type="EC" id="2.3.1.-" evidence="6"/>
<dbReference type="Pfam" id="PF00364">
    <property type="entry name" value="Biotin_lipoyl"/>
    <property type="match status" value="1"/>
</dbReference>
<dbReference type="PROSITE" id="PS50968">
    <property type="entry name" value="BIOTINYL_LIPOYL"/>
    <property type="match status" value="1"/>
</dbReference>
<dbReference type="InterPro" id="IPR036625">
    <property type="entry name" value="E3-bd_dom_sf"/>
</dbReference>
<feature type="region of interest" description="Disordered" evidence="7">
    <location>
        <begin position="126"/>
        <end position="173"/>
    </location>
</feature>
<name>A0ABN1RBQ6_9ACTN</name>
<dbReference type="Pfam" id="PF00198">
    <property type="entry name" value="2-oxoacid_dh"/>
    <property type="match status" value="1"/>
</dbReference>
<protein>
    <recommendedName>
        <fullName evidence="6">Dihydrolipoamide acetyltransferase component of pyruvate dehydrogenase complex</fullName>
        <ecNumber evidence="6">2.3.1.-</ecNumber>
    </recommendedName>
</protein>
<feature type="domain" description="Lipoyl-binding" evidence="8">
    <location>
        <begin position="3"/>
        <end position="78"/>
    </location>
</feature>
<evidence type="ECO:0000256" key="7">
    <source>
        <dbReference type="SAM" id="MobiDB-lite"/>
    </source>
</evidence>
<feature type="domain" description="Peripheral subunit-binding (PSBD)" evidence="9">
    <location>
        <begin position="175"/>
        <end position="212"/>
    </location>
</feature>
<dbReference type="InterPro" id="IPR011053">
    <property type="entry name" value="Single_hybrid_motif"/>
</dbReference>
<dbReference type="EMBL" id="BAAAHQ010000070">
    <property type="protein sequence ID" value="GAA0954573.1"/>
    <property type="molecule type" value="Genomic_DNA"/>
</dbReference>
<dbReference type="InterPro" id="IPR001078">
    <property type="entry name" value="2-oxoacid_DH_actylTfrase"/>
</dbReference>
<gene>
    <name evidence="10" type="ORF">GCM10009560_78570</name>
</gene>
<evidence type="ECO:0000256" key="2">
    <source>
        <dbReference type="ARBA" id="ARBA00007317"/>
    </source>
</evidence>
<sequence length="465" mass="48136">MTSHSFTLPDLGEGLTEAEIVRWLVGVGDRVRVDQPVVEVETAKAAVEVPTPYAGVVTAQPVAEGDVVTVGSILIVIGDPDDVKDPANAEGTGGAGGHGDRDGLGPEAARYVEEERAGSGNVLVGYGVSTAKRRHRIPRRPTGLSTGPAPSASPPPSVSPSPSPPAPSTAGRPLVVSPVVRRLARENGVDLAALPGSGPGGLITRSDVTAAMTAQTTETAAPQRPAVPAGAPQSGGGYPRPVRERIALRGVRKAAAEVFTRSRREIPDATTWVDVDATELMRLRRELAEPVGVLALVARFVLAGLARHPVLNSRVEASGEVVVFDGVNLGIAAQTPGGLVVPVLKDAHLLSAAELHDALGRLTTTAREGGLTPSDLTGGTFTLNNYGVFGVDGSTPIVNHPETAMLGLGRILDRPWVVDGAVTARKIAQLSFAFDHRVCDGGTAASFLRFVADCVEDPRQALVSI</sequence>
<evidence type="ECO:0000313" key="11">
    <source>
        <dbReference type="Proteomes" id="UP001501578"/>
    </source>
</evidence>
<dbReference type="SUPFAM" id="SSF52777">
    <property type="entry name" value="CoA-dependent acyltransferases"/>
    <property type="match status" value="1"/>
</dbReference>
<keyword evidence="3 6" id="KW-0808">Transferase</keyword>
<dbReference type="PROSITE" id="PS00189">
    <property type="entry name" value="LIPOYL"/>
    <property type="match status" value="1"/>
</dbReference>
<feature type="region of interest" description="Disordered" evidence="7">
    <location>
        <begin position="215"/>
        <end position="240"/>
    </location>
</feature>
<dbReference type="InterPro" id="IPR003016">
    <property type="entry name" value="2-oxoA_DH_lipoyl-BS"/>
</dbReference>
<evidence type="ECO:0000256" key="4">
    <source>
        <dbReference type="ARBA" id="ARBA00022823"/>
    </source>
</evidence>
<dbReference type="SUPFAM" id="SSF51230">
    <property type="entry name" value="Single hybrid motif"/>
    <property type="match status" value="1"/>
</dbReference>
<dbReference type="CDD" id="cd06849">
    <property type="entry name" value="lipoyl_domain"/>
    <property type="match status" value="1"/>
</dbReference>
<dbReference type="InterPro" id="IPR000089">
    <property type="entry name" value="Biotin_lipoyl"/>
</dbReference>
<dbReference type="PANTHER" id="PTHR43178">
    <property type="entry name" value="DIHYDROLIPOAMIDE ACETYLTRANSFERASE COMPONENT OF PYRUVATE DEHYDROGENASE COMPLEX"/>
    <property type="match status" value="1"/>
</dbReference>
<accession>A0ABN1RBQ6</accession>
<keyword evidence="5 6" id="KW-0012">Acyltransferase</keyword>
<evidence type="ECO:0000256" key="1">
    <source>
        <dbReference type="ARBA" id="ARBA00001938"/>
    </source>
</evidence>
<keyword evidence="4 6" id="KW-0450">Lipoyl</keyword>
<organism evidence="10 11">
    <name type="scientific">Nonomuraea longicatena</name>
    <dbReference type="NCBI Taxonomy" id="83682"/>
    <lineage>
        <taxon>Bacteria</taxon>
        <taxon>Bacillati</taxon>
        <taxon>Actinomycetota</taxon>
        <taxon>Actinomycetes</taxon>
        <taxon>Streptosporangiales</taxon>
        <taxon>Streptosporangiaceae</taxon>
        <taxon>Nonomuraea</taxon>
    </lineage>
</organism>
<evidence type="ECO:0000256" key="3">
    <source>
        <dbReference type="ARBA" id="ARBA00022679"/>
    </source>
</evidence>
<evidence type="ECO:0000259" key="8">
    <source>
        <dbReference type="PROSITE" id="PS50968"/>
    </source>
</evidence>
<comment type="cofactor">
    <cofactor evidence="1 6">
        <name>(R)-lipoate</name>
        <dbReference type="ChEBI" id="CHEBI:83088"/>
    </cofactor>
</comment>
<dbReference type="InterPro" id="IPR050743">
    <property type="entry name" value="2-oxoacid_DH_E2_comp"/>
</dbReference>
<comment type="caution">
    <text evidence="10">The sequence shown here is derived from an EMBL/GenBank/DDBJ whole genome shotgun (WGS) entry which is preliminary data.</text>
</comment>
<evidence type="ECO:0000256" key="5">
    <source>
        <dbReference type="ARBA" id="ARBA00023315"/>
    </source>
</evidence>
<keyword evidence="11" id="KW-1185">Reference proteome</keyword>
<dbReference type="PROSITE" id="PS51826">
    <property type="entry name" value="PSBD"/>
    <property type="match status" value="1"/>
</dbReference>
<dbReference type="SUPFAM" id="SSF47005">
    <property type="entry name" value="Peripheral subunit-binding domain of 2-oxo acid dehydrogenase complex"/>
    <property type="match status" value="1"/>
</dbReference>
<evidence type="ECO:0000256" key="6">
    <source>
        <dbReference type="RuleBase" id="RU003423"/>
    </source>
</evidence>
<dbReference type="PANTHER" id="PTHR43178:SF5">
    <property type="entry name" value="LIPOAMIDE ACYLTRANSFERASE COMPONENT OF BRANCHED-CHAIN ALPHA-KETO ACID DEHYDROGENASE COMPLEX, MITOCHONDRIAL"/>
    <property type="match status" value="1"/>
</dbReference>
<dbReference type="Pfam" id="PF02817">
    <property type="entry name" value="E3_binding"/>
    <property type="match status" value="1"/>
</dbReference>
<dbReference type="RefSeq" id="WP_343955470.1">
    <property type="nucleotide sequence ID" value="NZ_BAAAHQ010000070.1"/>
</dbReference>
<dbReference type="InterPro" id="IPR004167">
    <property type="entry name" value="PSBD"/>
</dbReference>
<feature type="region of interest" description="Disordered" evidence="7">
    <location>
        <begin position="80"/>
        <end position="105"/>
    </location>
</feature>
<feature type="compositionally biased region" description="Pro residues" evidence="7">
    <location>
        <begin position="151"/>
        <end position="167"/>
    </location>
</feature>
<dbReference type="InterPro" id="IPR023213">
    <property type="entry name" value="CAT-like_dom_sf"/>
</dbReference>